<reference evidence="7" key="1">
    <citation type="journal article" date="2016" name="Genome Announc.">
        <title>Draft Genome Sequences of Five Rapidly Growing Mycobacterium Species, M. thermoresistibile, M. fortuitum subsp. acetamidolyticum, M. canariasense, M. brisbanense, and M. novocastrense.</title>
        <authorList>
            <person name="Katahira K."/>
            <person name="Ogura Y."/>
            <person name="Gotoh Y."/>
            <person name="Hayashi T."/>
        </authorList>
    </citation>
    <scope>NUCLEOTIDE SEQUENCE [LARGE SCALE GENOMIC DNA]</scope>
    <source>
        <strain evidence="7">JCM15654</strain>
    </source>
</reference>
<dbReference type="EMBL" id="BCSX01000035">
    <property type="protein sequence ID" value="GAS89947.1"/>
    <property type="molecule type" value="Genomic_DNA"/>
</dbReference>
<dbReference type="InterPro" id="IPR001647">
    <property type="entry name" value="HTH_TetR"/>
</dbReference>
<dbReference type="GO" id="GO:0000976">
    <property type="term" value="F:transcription cis-regulatory region binding"/>
    <property type="evidence" value="ECO:0007669"/>
    <property type="project" value="TreeGrafter"/>
</dbReference>
<keyword evidence="7" id="KW-1185">Reference proteome</keyword>
<sequence>MTQPLNRAAIVAAARRIADRDGLAELTLRRIAGELGTGAASLYRHIADRQELLLLLVEDLVAGYPLLDPAGVAPVEAVVRQWHAMYDHLVAHAWSGPVIADGDYALPSAKPVADHCMALLRGAGLDDAAAQRVYRAAWRLIIGHLMSRHPFGHLQGAPPQQDDFDWALRTLLRGALAE</sequence>
<dbReference type="InterPro" id="IPR009057">
    <property type="entry name" value="Homeodomain-like_sf"/>
</dbReference>
<comment type="caution">
    <text evidence="6">The sequence shown here is derived from an EMBL/GenBank/DDBJ whole genome shotgun (WGS) entry which is preliminary data.</text>
</comment>
<organism evidence="6 7">
    <name type="scientific">Mycolicibacterium brisbanense</name>
    <dbReference type="NCBI Taxonomy" id="146020"/>
    <lineage>
        <taxon>Bacteria</taxon>
        <taxon>Bacillati</taxon>
        <taxon>Actinomycetota</taxon>
        <taxon>Actinomycetes</taxon>
        <taxon>Mycobacteriales</taxon>
        <taxon>Mycobacteriaceae</taxon>
        <taxon>Mycolicibacterium</taxon>
    </lineage>
</organism>
<evidence type="ECO:0000313" key="7">
    <source>
        <dbReference type="Proteomes" id="UP000069620"/>
    </source>
</evidence>
<dbReference type="STRING" id="146020.RMCB_4043"/>
<feature type="domain" description="HTH tetR-type" evidence="5">
    <location>
        <begin position="4"/>
        <end position="64"/>
    </location>
</feature>
<dbReference type="GO" id="GO:0003700">
    <property type="term" value="F:DNA-binding transcription factor activity"/>
    <property type="evidence" value="ECO:0007669"/>
    <property type="project" value="TreeGrafter"/>
</dbReference>
<dbReference type="InterPro" id="IPR036271">
    <property type="entry name" value="Tet_transcr_reg_TetR-rel_C_sf"/>
</dbReference>
<dbReference type="PANTHER" id="PTHR30055">
    <property type="entry name" value="HTH-TYPE TRANSCRIPTIONAL REGULATOR RUTR"/>
    <property type="match status" value="1"/>
</dbReference>
<proteinExistence type="predicted"/>
<dbReference type="PROSITE" id="PS50977">
    <property type="entry name" value="HTH_TETR_2"/>
    <property type="match status" value="1"/>
</dbReference>
<evidence type="ECO:0000256" key="3">
    <source>
        <dbReference type="ARBA" id="ARBA00023163"/>
    </source>
</evidence>
<dbReference type="OrthoDB" id="329481at2"/>
<keyword evidence="3" id="KW-0804">Transcription</keyword>
<dbReference type="RefSeq" id="WP_062830216.1">
    <property type="nucleotide sequence ID" value="NZ_BCSX01000035.1"/>
</dbReference>
<reference evidence="7" key="2">
    <citation type="submission" date="2016-02" db="EMBL/GenBank/DDBJ databases">
        <title>Draft genome sequence of five rapidly growing Mycobacterium species.</title>
        <authorList>
            <person name="Katahira K."/>
            <person name="Gotou Y."/>
            <person name="Iida K."/>
            <person name="Ogura Y."/>
            <person name="Hayashi T."/>
        </authorList>
    </citation>
    <scope>NUCLEOTIDE SEQUENCE [LARGE SCALE GENOMIC DNA]</scope>
    <source>
        <strain evidence="7">JCM15654</strain>
    </source>
</reference>
<keyword evidence="2 4" id="KW-0238">DNA-binding</keyword>
<accession>A0A100W1L3</accession>
<dbReference type="PANTHER" id="PTHR30055:SF234">
    <property type="entry name" value="HTH-TYPE TRANSCRIPTIONAL REGULATOR BETI"/>
    <property type="match status" value="1"/>
</dbReference>
<evidence type="ECO:0000256" key="1">
    <source>
        <dbReference type="ARBA" id="ARBA00023015"/>
    </source>
</evidence>
<dbReference type="Proteomes" id="UP000069620">
    <property type="component" value="Unassembled WGS sequence"/>
</dbReference>
<keyword evidence="1" id="KW-0805">Transcription regulation</keyword>
<dbReference type="InterPro" id="IPR050109">
    <property type="entry name" value="HTH-type_TetR-like_transc_reg"/>
</dbReference>
<evidence type="ECO:0000256" key="4">
    <source>
        <dbReference type="PROSITE-ProRule" id="PRU00335"/>
    </source>
</evidence>
<protein>
    <recommendedName>
        <fullName evidence="5">HTH tetR-type domain-containing protein</fullName>
    </recommendedName>
</protein>
<dbReference type="Pfam" id="PF00440">
    <property type="entry name" value="TetR_N"/>
    <property type="match status" value="1"/>
</dbReference>
<evidence type="ECO:0000256" key="2">
    <source>
        <dbReference type="ARBA" id="ARBA00023125"/>
    </source>
</evidence>
<name>A0A100W1L3_9MYCO</name>
<dbReference type="AlphaFoldDB" id="A0A100W1L3"/>
<feature type="DNA-binding region" description="H-T-H motif" evidence="4">
    <location>
        <begin position="27"/>
        <end position="46"/>
    </location>
</feature>
<dbReference type="Gene3D" id="1.10.357.10">
    <property type="entry name" value="Tetracycline Repressor, domain 2"/>
    <property type="match status" value="1"/>
</dbReference>
<evidence type="ECO:0000259" key="5">
    <source>
        <dbReference type="PROSITE" id="PS50977"/>
    </source>
</evidence>
<dbReference type="SUPFAM" id="SSF46689">
    <property type="entry name" value="Homeodomain-like"/>
    <property type="match status" value="1"/>
</dbReference>
<gene>
    <name evidence="6" type="ORF">RMCB_4043</name>
</gene>
<evidence type="ECO:0000313" key="6">
    <source>
        <dbReference type="EMBL" id="GAS89947.1"/>
    </source>
</evidence>
<dbReference type="SUPFAM" id="SSF48498">
    <property type="entry name" value="Tetracyclin repressor-like, C-terminal domain"/>
    <property type="match status" value="1"/>
</dbReference>